<evidence type="ECO:0000313" key="2">
    <source>
        <dbReference type="Proteomes" id="UP001469089"/>
    </source>
</evidence>
<proteinExistence type="predicted"/>
<name>A0ABV1LUK9_9BURK</name>
<evidence type="ECO:0000313" key="1">
    <source>
        <dbReference type="EMBL" id="MEQ5842984.1"/>
    </source>
</evidence>
<sequence length="65" mass="7315">MKTQMDEIVRKAQAAANEKGVPMYVFRSVGLNGHESGWFNATGRKNSTKDELYKVVEPQRDDADV</sequence>
<keyword evidence="2" id="KW-1185">Reference proteome</keyword>
<dbReference type="EMBL" id="JAOALG010000002">
    <property type="protein sequence ID" value="MEQ5842984.1"/>
    <property type="molecule type" value="Genomic_DNA"/>
</dbReference>
<reference evidence="1 2" key="1">
    <citation type="journal article" date="2024" name="Chem. Sci.">
        <title>Discovery of a lagriamide polyketide by integrated genome mining, isotopic labeling, and untargeted metabolomics.</title>
        <authorList>
            <person name="Fergusson C.H."/>
            <person name="Saulog J."/>
            <person name="Paulo B.S."/>
            <person name="Wilson D.M."/>
            <person name="Liu D.Y."/>
            <person name="Morehouse N.J."/>
            <person name="Waterworth S."/>
            <person name="Barkei J."/>
            <person name="Gray C.A."/>
            <person name="Kwan J.C."/>
            <person name="Eustaquio A.S."/>
            <person name="Linington R.G."/>
        </authorList>
    </citation>
    <scope>NUCLEOTIDE SEQUENCE [LARGE SCALE GENOMIC DNA]</scope>
    <source>
        <strain evidence="1 2">RL17-338-BIF-B</strain>
    </source>
</reference>
<dbReference type="Proteomes" id="UP001469089">
    <property type="component" value="Unassembled WGS sequence"/>
</dbReference>
<organism evidence="1 2">
    <name type="scientific">Paraburkholderia acidicola</name>
    <dbReference type="NCBI Taxonomy" id="1912599"/>
    <lineage>
        <taxon>Bacteria</taxon>
        <taxon>Pseudomonadati</taxon>
        <taxon>Pseudomonadota</taxon>
        <taxon>Betaproteobacteria</taxon>
        <taxon>Burkholderiales</taxon>
        <taxon>Burkholderiaceae</taxon>
        <taxon>Paraburkholderia</taxon>
    </lineage>
</organism>
<protein>
    <submittedName>
        <fullName evidence="1">Uncharacterized protein</fullName>
    </submittedName>
</protein>
<comment type="caution">
    <text evidence="1">The sequence shown here is derived from an EMBL/GenBank/DDBJ whole genome shotgun (WGS) entry which is preliminary data.</text>
</comment>
<accession>A0ABV1LUK9</accession>
<gene>
    <name evidence="1" type="ORF">N0A02_26365</name>
</gene>
<dbReference type="RefSeq" id="WP_349544729.1">
    <property type="nucleotide sequence ID" value="NZ_JAOALG010000002.1"/>
</dbReference>